<name>A0A414XIZ1_9BACT</name>
<dbReference type="AlphaFoldDB" id="A0A414XIZ1"/>
<feature type="non-terminal residue" evidence="1">
    <location>
        <position position="1113"/>
    </location>
</feature>
<organism evidence="1 2">
    <name type="scientific">Segatella copri</name>
    <dbReference type="NCBI Taxonomy" id="165179"/>
    <lineage>
        <taxon>Bacteria</taxon>
        <taxon>Pseudomonadati</taxon>
        <taxon>Bacteroidota</taxon>
        <taxon>Bacteroidia</taxon>
        <taxon>Bacteroidales</taxon>
        <taxon>Prevotellaceae</taxon>
        <taxon>Segatella</taxon>
    </lineage>
</organism>
<evidence type="ECO:0000313" key="1">
    <source>
        <dbReference type="EMBL" id="RHH73821.1"/>
    </source>
</evidence>
<evidence type="ECO:0000313" key="2">
    <source>
        <dbReference type="Proteomes" id="UP000284548"/>
    </source>
</evidence>
<dbReference type="EMBL" id="QRKB01000102">
    <property type="protein sequence ID" value="RHH73821.1"/>
    <property type="molecule type" value="Genomic_DNA"/>
</dbReference>
<proteinExistence type="predicted"/>
<dbReference type="Proteomes" id="UP000284548">
    <property type="component" value="Unassembled WGS sequence"/>
</dbReference>
<accession>A0A414XIZ1</accession>
<comment type="caution">
    <text evidence="1">The sequence shown here is derived from an EMBL/GenBank/DDBJ whole genome shotgun (WGS) entry which is preliminary data.</text>
</comment>
<protein>
    <submittedName>
        <fullName evidence="1">Uncharacterized protein</fullName>
    </submittedName>
</protein>
<reference evidence="1 2" key="1">
    <citation type="submission" date="2018-08" db="EMBL/GenBank/DDBJ databases">
        <title>A genome reference for cultivated species of the human gut microbiota.</title>
        <authorList>
            <person name="Zou Y."/>
            <person name="Xue W."/>
            <person name="Luo G."/>
        </authorList>
    </citation>
    <scope>NUCLEOTIDE SEQUENCE [LARGE SCALE GENOMIC DNA]</scope>
    <source>
        <strain evidence="1 2">AM16-54</strain>
    </source>
</reference>
<sequence length="1113" mass="127287">MLLTALSSALFVKAELYYEQKSLEKSKRLCVLIAPYLFNPQFFELYVKVRFDIIIGKEVTKESLFELDTVLDYSQKRISLKAKSTLFVKGIELAKKMYDDKNYVLSLLISQRFVDLYFEAKEIYSKSALRLYESSSKSISLINVPVFYSCLGEGLEFISALEPFIPYSTYREKYIVTVEKELVALVKTDCSLAKQLLGRAWGFVQSEKFLKAVFSVGTEASKREFVKMIIDSDGMLSSKENLAIFVEELIKMDFSEFIVSSLEQLLDKGKDVCYQYEQQILIMARHAVANSRDRVEIVKRAFKRVRTNRLYSVAIAYLNDYIGTNHYDWKFALPIAEMLVGKQGMAQVLIAKILIDESLKSRNDVVKEEKLRNALSFNKVHDPIFDNNAYATLLPRIERGIIKLAKKIYNSDMSRAIELLYLLRDNGLSWFDVYGKLYLESIQKEKETEKLATQIYSILTEGHGLKASVQDELWAKFICVKISICSKVDDVAIEELKALLELVDSQCMSKNKLECKKDIVEKLCSHLIVIAKAEEVKQLYDEAMEDYKYILELSSCYNDAKERLFICKLKKGKDILSEDKEQISNLLSSNKDKPYQRDLAFRWCLYLISEGNMEEVERININILNSDSEISQICQDMKIASCLEKLNILNKQILKLNNSELLPEEAVAFGQNLSEKIGEIELVTKVSAQNANAIKESIRLYAIEEFYNRGDALKSLNGLKVQDSIYLSNPIALRNMAIMSLVAAENGQLSNSNYKELLAMWATAIYQQSIFVKSLDFTSWDDQYTFSLNSALGCLGMMSDEELPDNVNYDTNFDDKKNVSILDVQKALISRMETAICDNSEYLLFFSSQLEAMDMLASQELEHNCVLVAPYLASISRAYKKNIEKALFHEASLYNENWENILKIGVRYGLNDGDFNSYSSALEILKEATLAIKSKCNLVGAFDQIVHLKKFAGLYNDIVSTVADCMNNDIAKETNFRTFYLYYKKPVQTINDDVLSFTFSNYINLQAVKVLNEKTETLAKVSPLLFQLYDFCKCNPHLKRNVENIVEALIHNYITDGDSENLTELDRILSSTREFDSLVVKALKGSDDMSEDMMILLFSSNELTVSANRYHYS</sequence>
<gene>
    <name evidence="1" type="ORF">DW192_16300</name>
</gene>